<name>M0LW95_NATLA</name>
<proteinExistence type="predicted"/>
<evidence type="ECO:0000313" key="3">
    <source>
        <dbReference type="EMBL" id="EMA36370.1"/>
    </source>
</evidence>
<organism evidence="3 4">
    <name type="scientific">Natronobacterium lacisalsi AJ5</name>
    <dbReference type="NCBI Taxonomy" id="358396"/>
    <lineage>
        <taxon>Archaea</taxon>
        <taxon>Methanobacteriati</taxon>
        <taxon>Methanobacteriota</taxon>
        <taxon>Stenosarchaea group</taxon>
        <taxon>Halobacteria</taxon>
        <taxon>Halobacteriales</taxon>
        <taxon>Natrialbaceae</taxon>
        <taxon>Natronobacterium</taxon>
    </lineage>
</organism>
<dbReference type="AlphaFoldDB" id="M0LW95"/>
<dbReference type="KEGG" id="hlc:CHINAEXTREME00235"/>
<feature type="region of interest" description="Disordered" evidence="1">
    <location>
        <begin position="95"/>
        <end position="273"/>
    </location>
</feature>
<dbReference type="STRING" id="358396.CHINAEXTREME_00235"/>
<reference evidence="2" key="3">
    <citation type="submission" date="2017-01" db="EMBL/GenBank/DDBJ databases">
        <authorList>
            <person name="Mah S.A."/>
            <person name="Swanson W.J."/>
            <person name="Moy G.W."/>
            <person name="Vacquier V.D."/>
        </authorList>
    </citation>
    <scope>NUCLEOTIDE SEQUENCE</scope>
    <source>
        <strain evidence="2">AJ5</strain>
    </source>
</reference>
<feature type="compositionally biased region" description="Acidic residues" evidence="1">
    <location>
        <begin position="253"/>
        <end position="273"/>
    </location>
</feature>
<feature type="compositionally biased region" description="Basic and acidic residues" evidence="1">
    <location>
        <begin position="168"/>
        <end position="187"/>
    </location>
</feature>
<feature type="compositionally biased region" description="Acidic residues" evidence="1">
    <location>
        <begin position="150"/>
        <end position="167"/>
    </location>
</feature>
<evidence type="ECO:0000313" key="5">
    <source>
        <dbReference type="Proteomes" id="UP000186547"/>
    </source>
</evidence>
<reference evidence="2 5" key="1">
    <citation type="journal article" date="2011" name="J. Bacteriol.">
        <title>Genome sequence of Halobiforma lacisalsi AJ5, an extremely halophilic archaeon which harbors a bop gene.</title>
        <authorList>
            <person name="Jiang X."/>
            <person name="Wang S."/>
            <person name="Cheng H."/>
            <person name="Huo Y."/>
            <person name="Zhang X."/>
            <person name="Zhu X."/>
            <person name="Han X."/>
            <person name="Ni P."/>
            <person name="Wu M."/>
        </authorList>
    </citation>
    <scope>NUCLEOTIDE SEQUENCE [LARGE SCALE GENOMIC DNA]</scope>
    <source>
        <strain evidence="2 5">AJ5</strain>
    </source>
</reference>
<accession>M0LW95</accession>
<dbReference type="RefSeq" id="WP_007140352.1">
    <property type="nucleotide sequence ID" value="NZ_AOLZ01000019.1"/>
</dbReference>
<dbReference type="EMBL" id="CP019285">
    <property type="protein sequence ID" value="APW96282.1"/>
    <property type="molecule type" value="Genomic_DNA"/>
</dbReference>
<sequence>MTEDHDHDHDHDYDAIPDVSSDAPSPIGDIDAEEPIDAVTSAALGDRIPRGANAAAAAGGGLLLLSALRSLGRGQLRAIPKAAGGAGLLAYGLGRAGEREESESGSGTFEPDLGDVDDGTDGKEVSDQAHAAGTRPDHGRGPRSESDSLANEDPDTGTDIEFTDDEGAEPRSRPGGDEGLDPRRTGDDESVEIDVSDSAMADEASEATGPDPEQAQPAQTDAIEPEETPDEDASHMKVEPDDETESNGNDREEASEDWTDGDDAEDEDDAEDA</sequence>
<evidence type="ECO:0000256" key="1">
    <source>
        <dbReference type="SAM" id="MobiDB-lite"/>
    </source>
</evidence>
<feature type="compositionally biased region" description="Basic and acidic residues" evidence="1">
    <location>
        <begin position="135"/>
        <end position="146"/>
    </location>
</feature>
<feature type="region of interest" description="Disordered" evidence="1">
    <location>
        <begin position="1"/>
        <end position="31"/>
    </location>
</feature>
<dbReference type="EMBL" id="AOLZ01000019">
    <property type="protein sequence ID" value="EMA36370.1"/>
    <property type="molecule type" value="Genomic_DNA"/>
</dbReference>
<keyword evidence="4" id="KW-1185">Reference proteome</keyword>
<protein>
    <submittedName>
        <fullName evidence="3">Uncharacterized protein</fullName>
    </submittedName>
</protein>
<dbReference type="Proteomes" id="UP000011555">
    <property type="component" value="Unassembled WGS sequence"/>
</dbReference>
<reference evidence="3 4" key="2">
    <citation type="journal article" date="2014" name="PLoS Genet.">
        <title>Phylogenetically driven sequencing of extremely halophilic archaea reveals strategies for static and dynamic osmo-response.</title>
        <authorList>
            <person name="Becker E.A."/>
            <person name="Seitzer P.M."/>
            <person name="Tritt A."/>
            <person name="Larsen D."/>
            <person name="Krusor M."/>
            <person name="Yao A.I."/>
            <person name="Wu D."/>
            <person name="Madern D."/>
            <person name="Eisen J.A."/>
            <person name="Darling A.E."/>
            <person name="Facciotti M.T."/>
        </authorList>
    </citation>
    <scope>NUCLEOTIDE SEQUENCE [LARGE SCALE GENOMIC DNA]</scope>
    <source>
        <strain evidence="3 4">AJ5</strain>
    </source>
</reference>
<gene>
    <name evidence="3" type="ORF">C445_03028</name>
    <name evidence="2" type="ORF">CHINAEXTREME_00235</name>
</gene>
<dbReference type="Proteomes" id="UP000186547">
    <property type="component" value="Chromosome"/>
</dbReference>
<dbReference type="PATRIC" id="fig|358396.7.peg.614"/>
<evidence type="ECO:0000313" key="4">
    <source>
        <dbReference type="Proteomes" id="UP000011555"/>
    </source>
</evidence>
<evidence type="ECO:0000313" key="2">
    <source>
        <dbReference type="EMBL" id="APW96282.1"/>
    </source>
</evidence>
<feature type="compositionally biased region" description="Basic and acidic residues" evidence="1">
    <location>
        <begin position="1"/>
        <end position="14"/>
    </location>
</feature>
<dbReference type="eggNOG" id="arCOG03730">
    <property type="taxonomic scope" value="Archaea"/>
</dbReference>
<dbReference type="GeneID" id="30919506"/>